<keyword evidence="2" id="KW-0238">DNA-binding</keyword>
<proteinExistence type="predicted"/>
<dbReference type="InterPro" id="IPR036388">
    <property type="entry name" value="WH-like_DNA-bd_sf"/>
</dbReference>
<dbReference type="EMBL" id="FUWJ01000002">
    <property type="protein sequence ID" value="SJZ78133.1"/>
    <property type="molecule type" value="Genomic_DNA"/>
</dbReference>
<gene>
    <name evidence="6" type="ORF">SAMN02745126_02269</name>
</gene>
<dbReference type="InterPro" id="IPR000281">
    <property type="entry name" value="HTH_RpiR"/>
</dbReference>
<dbReference type="InterPro" id="IPR046348">
    <property type="entry name" value="SIS_dom_sf"/>
</dbReference>
<dbReference type="PANTHER" id="PTHR30514">
    <property type="entry name" value="GLUCOKINASE"/>
    <property type="match status" value="1"/>
</dbReference>
<keyword evidence="7" id="KW-1185">Reference proteome</keyword>
<dbReference type="InterPro" id="IPR047640">
    <property type="entry name" value="RpiR-like"/>
</dbReference>
<dbReference type="PANTHER" id="PTHR30514:SF18">
    <property type="entry name" value="RPIR-FAMILY TRANSCRIPTIONAL REGULATOR"/>
    <property type="match status" value="1"/>
</dbReference>
<feature type="domain" description="SIS" evidence="5">
    <location>
        <begin position="133"/>
        <end position="270"/>
    </location>
</feature>
<keyword evidence="1" id="KW-0805">Transcription regulation</keyword>
<dbReference type="PROSITE" id="PS51071">
    <property type="entry name" value="HTH_RPIR"/>
    <property type="match status" value="1"/>
</dbReference>
<accession>A0A1T4NG88</accession>
<dbReference type="GO" id="GO:0097367">
    <property type="term" value="F:carbohydrate derivative binding"/>
    <property type="evidence" value="ECO:0007669"/>
    <property type="project" value="InterPro"/>
</dbReference>
<dbReference type="STRING" id="225324.SAMN02745126_02269"/>
<dbReference type="Gene3D" id="1.10.10.10">
    <property type="entry name" value="Winged helix-like DNA-binding domain superfamily/Winged helix DNA-binding domain"/>
    <property type="match status" value="1"/>
</dbReference>
<evidence type="ECO:0000313" key="6">
    <source>
        <dbReference type="EMBL" id="SJZ78133.1"/>
    </source>
</evidence>
<name>A0A1T4NG88_9HYPH</name>
<dbReference type="Gene3D" id="3.40.50.10490">
    <property type="entry name" value="Glucose-6-phosphate isomerase like protein, domain 1"/>
    <property type="match status" value="1"/>
</dbReference>
<dbReference type="GO" id="GO:0003700">
    <property type="term" value="F:DNA-binding transcription factor activity"/>
    <property type="evidence" value="ECO:0007669"/>
    <property type="project" value="InterPro"/>
</dbReference>
<dbReference type="InterPro" id="IPR035472">
    <property type="entry name" value="RpiR-like_SIS"/>
</dbReference>
<evidence type="ECO:0000313" key="7">
    <source>
        <dbReference type="Proteomes" id="UP000190092"/>
    </source>
</evidence>
<evidence type="ECO:0000259" key="5">
    <source>
        <dbReference type="PROSITE" id="PS51464"/>
    </source>
</evidence>
<dbReference type="Pfam" id="PF01380">
    <property type="entry name" value="SIS"/>
    <property type="match status" value="1"/>
</dbReference>
<dbReference type="GO" id="GO:0003677">
    <property type="term" value="F:DNA binding"/>
    <property type="evidence" value="ECO:0007669"/>
    <property type="project" value="UniProtKB-KW"/>
</dbReference>
<protein>
    <submittedName>
        <fullName evidence="6">Transcriptional regulator, RpiR family</fullName>
    </submittedName>
</protein>
<dbReference type="PROSITE" id="PS51464">
    <property type="entry name" value="SIS"/>
    <property type="match status" value="1"/>
</dbReference>
<keyword evidence="3" id="KW-0804">Transcription</keyword>
<dbReference type="SUPFAM" id="SSF46689">
    <property type="entry name" value="Homeodomain-like"/>
    <property type="match status" value="1"/>
</dbReference>
<dbReference type="RefSeq" id="WP_218191039.1">
    <property type="nucleotide sequence ID" value="NZ_FUWJ01000002.1"/>
</dbReference>
<dbReference type="CDD" id="cd05013">
    <property type="entry name" value="SIS_RpiR"/>
    <property type="match status" value="1"/>
</dbReference>
<feature type="domain" description="HTH rpiR-type" evidence="4">
    <location>
        <begin position="7"/>
        <end position="83"/>
    </location>
</feature>
<dbReference type="AlphaFoldDB" id="A0A1T4NG88"/>
<dbReference type="GO" id="GO:1901135">
    <property type="term" value="P:carbohydrate derivative metabolic process"/>
    <property type="evidence" value="ECO:0007669"/>
    <property type="project" value="InterPro"/>
</dbReference>
<evidence type="ECO:0000256" key="3">
    <source>
        <dbReference type="ARBA" id="ARBA00023163"/>
    </source>
</evidence>
<reference evidence="7" key="1">
    <citation type="submission" date="2017-02" db="EMBL/GenBank/DDBJ databases">
        <authorList>
            <person name="Varghese N."/>
            <person name="Submissions S."/>
        </authorList>
    </citation>
    <scope>NUCLEOTIDE SEQUENCE [LARGE SCALE GENOMIC DNA]</scope>
    <source>
        <strain evidence="7">ATCC 27094</strain>
    </source>
</reference>
<sequence length="302" mass="32815">MARWSLSAFSAELKAQFGDLSPQLQEAARWVIDHPADVALLSLREQARRSGVAPVTLTRLAQRFRLKGYDDIRRLYADAVRQRPESFHGRAQELLARHGSEGDAALARDVFAALDRHLAMLSAPESVRHVAAAAEMIASADHVFCLGQRSTYAVAFIFHYVRSLFGSKSVLVDGPGATGRDTLRTIGRGDVLLAVTLNPYVRETVATARFAKSRGAKVVAITDSTVSPLAVIADRVVVVGTETPSFFHTVTPAFAVVECLAALVAARRGKETLSALSESEKQLAAFDTYVTRRKGSRKRVPS</sequence>
<dbReference type="InterPro" id="IPR001347">
    <property type="entry name" value="SIS_dom"/>
</dbReference>
<organism evidence="6 7">
    <name type="scientific">Enhydrobacter aerosaccus</name>
    <dbReference type="NCBI Taxonomy" id="225324"/>
    <lineage>
        <taxon>Bacteria</taxon>
        <taxon>Pseudomonadati</taxon>
        <taxon>Pseudomonadota</taxon>
        <taxon>Alphaproteobacteria</taxon>
        <taxon>Hyphomicrobiales</taxon>
        <taxon>Enhydrobacter</taxon>
    </lineage>
</organism>
<dbReference type="Proteomes" id="UP000190092">
    <property type="component" value="Unassembled WGS sequence"/>
</dbReference>
<dbReference type="SUPFAM" id="SSF53697">
    <property type="entry name" value="SIS domain"/>
    <property type="match status" value="1"/>
</dbReference>
<dbReference type="InterPro" id="IPR009057">
    <property type="entry name" value="Homeodomain-like_sf"/>
</dbReference>
<evidence type="ECO:0000259" key="4">
    <source>
        <dbReference type="PROSITE" id="PS51071"/>
    </source>
</evidence>
<evidence type="ECO:0000256" key="1">
    <source>
        <dbReference type="ARBA" id="ARBA00023015"/>
    </source>
</evidence>
<evidence type="ECO:0000256" key="2">
    <source>
        <dbReference type="ARBA" id="ARBA00023125"/>
    </source>
</evidence>